<sequence>MGNWEGIAELVRAGSVARAPGVGVYLASPAE</sequence>
<name>A0A6J7JJJ3_9ZZZZ</name>
<proteinExistence type="predicted"/>
<accession>A0A6J7JJJ3</accession>
<dbReference type="EMBL" id="CAFBNF010000099">
    <property type="protein sequence ID" value="CAB4943728.1"/>
    <property type="molecule type" value="Genomic_DNA"/>
</dbReference>
<evidence type="ECO:0000313" key="1">
    <source>
        <dbReference type="EMBL" id="CAB4943728.1"/>
    </source>
</evidence>
<reference evidence="1" key="1">
    <citation type="submission" date="2020-05" db="EMBL/GenBank/DDBJ databases">
        <authorList>
            <person name="Chiriac C."/>
            <person name="Salcher M."/>
            <person name="Ghai R."/>
            <person name="Kavagutti S V."/>
        </authorList>
    </citation>
    <scope>NUCLEOTIDE SEQUENCE</scope>
</reference>
<organism evidence="1">
    <name type="scientific">freshwater metagenome</name>
    <dbReference type="NCBI Taxonomy" id="449393"/>
    <lineage>
        <taxon>unclassified sequences</taxon>
        <taxon>metagenomes</taxon>
        <taxon>ecological metagenomes</taxon>
    </lineage>
</organism>
<dbReference type="AlphaFoldDB" id="A0A6J7JJJ3"/>
<gene>
    <name evidence="1" type="ORF">UFOPK3773_01005</name>
</gene>
<protein>
    <submittedName>
        <fullName evidence="1">Unannotated protein</fullName>
    </submittedName>
</protein>